<sequence>EYTRPEGDANLAVSKEVIGNADNYTADEDFIFTLAKFDDTTSDELPATKTVTVKKGHGEEFNQIHYIAPGEYYYTITETTGSTEEGMDNDTAPKYAKVVMGYTDDKTALEVKSITYGETKDECDAAEAATSLTVYNKYSKIFGEIKVKKTFTGREWLNDDSFEFTITALGNAPTITPNTLTIDKTGAVSSVVDGIQTTENTKSFGSVTFTAPGEYQWEIVETHHTSTVDGIKYDEAEKKTVTIKVRKLEDGTLEADGTPLVATESFTNAYTASGKTQFFAEKKLPGGNLQPGQFTFNLYRINGNDEDPVQENLPNVAAGQKAAFDEILYDENEMQDAAYNRDDEGNIISRSKTIKYVIRENIPASRTDDPVIYDDEDKEIIVKLTDDLKGNITVEPISGTTAEVCFTNIIVKIVKVDTNNNALLLPGAKIQIFDDQSATPDVPVFTYESDKNGPKEITGLEINKVYRLHEEVAPNGYLMWKTDTYFSINADGSIVYGDILDDSGLVKPADSEIIEVATDNVIVAKDTMKKLSAAVKKVWNDDDNRDGLRPASLPMILEQRLAGSDTVLKTYTVTLSKDNNWTDMVTNLPAVDENCADYVYTWVEPDPGTGYSLTGTATNSELTTFTNTHDVAETSVGVRKVWIDDGTKPHDGIKAALYADGQKIDEITLNDANNWQGGWTHLEKNVNENGNIREIKYTVAETEIPDGYEAKITRVKINSYETGFKITNTEQTGSLVIEKKFDIAPWEPFTPDDSPIDIPVIKTWNDNDNADGNRPGKVTVRLYADGVELTSDQLTEANGWRTTFTGLPRLTKEKQKIVYTITEDPVEWYEAEINGYNIRNNYQPEVTSVSVRKIWDDKGNVKNKRPHSIVMTLSNGMTVELNNQNGWSATIDNLPTKVNGEPVTYTWTEQRVVGYVLISTETVDGVTTFTNWLSEKPDTPEAGKTPKTPGDTWYVFDEYDTPLGMEIIINHVGDCFD</sequence>
<dbReference type="Pfam" id="PF05738">
    <property type="entry name" value="Cna_B"/>
    <property type="match status" value="4"/>
</dbReference>
<dbReference type="Pfam" id="PF12892">
    <property type="entry name" value="FctA"/>
    <property type="match status" value="3"/>
</dbReference>
<name>W0FPH9_9BACT</name>
<dbReference type="Gene3D" id="2.60.40.10">
    <property type="entry name" value="Immunoglobulins"/>
    <property type="match status" value="1"/>
</dbReference>
<dbReference type="InterPro" id="IPR022464">
    <property type="entry name" value="Strep_pil_isopept_link"/>
</dbReference>
<evidence type="ECO:0000259" key="2">
    <source>
        <dbReference type="Pfam" id="PF12892"/>
    </source>
</evidence>
<dbReference type="CDD" id="cd00222">
    <property type="entry name" value="CollagenBindB"/>
    <property type="match status" value="4"/>
</dbReference>
<dbReference type="Gene3D" id="2.60.40.1140">
    <property type="entry name" value="Collagen-binding surface protein Cna, B-type domain"/>
    <property type="match status" value="4"/>
</dbReference>
<feature type="domain" description="Streptococcal pilin isopeptide linkage" evidence="2">
    <location>
        <begin position="145"/>
        <end position="271"/>
    </location>
</feature>
<evidence type="ECO:0000313" key="4">
    <source>
        <dbReference type="EMBL" id="AHF24895.1"/>
    </source>
</evidence>
<keyword evidence="4" id="KW-0176">Collagen</keyword>
<feature type="domain" description="SpaA-like prealbumin fold" evidence="3">
    <location>
        <begin position="411"/>
        <end position="493"/>
    </location>
</feature>
<feature type="domain" description="CNA-B" evidence="1">
    <location>
        <begin position="637"/>
        <end position="729"/>
    </location>
</feature>
<organism evidence="4">
    <name type="scientific">uncultured bacterium Contig21</name>
    <dbReference type="NCBI Taxonomy" id="1393535"/>
    <lineage>
        <taxon>Bacteria</taxon>
        <taxon>environmental samples</taxon>
    </lineage>
</organism>
<feature type="domain" description="Streptococcal pilin isopeptide linkage" evidence="2">
    <location>
        <begin position="280"/>
        <end position="408"/>
    </location>
</feature>
<dbReference type="InterPro" id="IPR041033">
    <property type="entry name" value="SpaA_PFL_dom_1"/>
</dbReference>
<dbReference type="InterPro" id="IPR038174">
    <property type="entry name" value="Strep_pil_link_sf"/>
</dbReference>
<dbReference type="EMBL" id="KC246809">
    <property type="protein sequence ID" value="AHF24895.1"/>
    <property type="molecule type" value="Genomic_DNA"/>
</dbReference>
<proteinExistence type="predicted"/>
<feature type="domain" description="Streptococcal pilin isopeptide linkage" evidence="2">
    <location>
        <begin position="12"/>
        <end position="117"/>
    </location>
</feature>
<dbReference type="InterPro" id="IPR013783">
    <property type="entry name" value="Ig-like_fold"/>
</dbReference>
<dbReference type="AlphaFoldDB" id="W0FPH9"/>
<evidence type="ECO:0000259" key="1">
    <source>
        <dbReference type="Pfam" id="PF05738"/>
    </source>
</evidence>
<feature type="domain" description="CNA-B" evidence="1">
    <location>
        <begin position="758"/>
        <end position="840"/>
    </location>
</feature>
<reference evidence="4" key="1">
    <citation type="journal article" date="2013" name="PLoS ONE">
        <title>Metagenomic insights into the carbohydrate-active enzymes carried by the microorganisms adhering to solid digesta in the rumen of cows.</title>
        <authorList>
            <person name="Wang L."/>
            <person name="Hatem A."/>
            <person name="Catalyurek U.V."/>
            <person name="Morrison M."/>
            <person name="Yu Z."/>
        </authorList>
    </citation>
    <scope>NUCLEOTIDE SEQUENCE</scope>
</reference>
<evidence type="ECO:0000259" key="3">
    <source>
        <dbReference type="Pfam" id="PF17802"/>
    </source>
</evidence>
<accession>W0FPH9</accession>
<feature type="domain" description="CNA-B" evidence="1">
    <location>
        <begin position="534"/>
        <end position="628"/>
    </location>
</feature>
<protein>
    <submittedName>
        <fullName evidence="4">Collagen adhesin</fullName>
    </submittedName>
</protein>
<dbReference type="Gene3D" id="2.60.40.3050">
    <property type="match status" value="3"/>
</dbReference>
<dbReference type="Pfam" id="PF17802">
    <property type="entry name" value="SpaA"/>
    <property type="match status" value="1"/>
</dbReference>
<feature type="domain" description="CNA-B" evidence="1">
    <location>
        <begin position="849"/>
        <end position="930"/>
    </location>
</feature>
<feature type="non-terminal residue" evidence="4">
    <location>
        <position position="1"/>
    </location>
</feature>
<dbReference type="InterPro" id="IPR008454">
    <property type="entry name" value="Collagen-bd_Cna-like_B-typ_dom"/>
</dbReference>
<dbReference type="SUPFAM" id="SSF49478">
    <property type="entry name" value="Cna protein B-type domain"/>
    <property type="match status" value="4"/>
</dbReference>